<dbReference type="Pfam" id="PF12833">
    <property type="entry name" value="HTH_18"/>
    <property type="match status" value="1"/>
</dbReference>
<dbReference type="GO" id="GO:0003700">
    <property type="term" value="F:DNA-binding transcription factor activity"/>
    <property type="evidence" value="ECO:0007669"/>
    <property type="project" value="InterPro"/>
</dbReference>
<sequence length="312" mass="35752">MIQIAKDIPRISVNQLIPIFNKKKGDAYMPGCLIATRTSSDAKESDSIHHLSHPFSLDAFVFILCASGKLTVTTNSKSFHLKGNDMFINFPGQVIHVDEDNDNHDHVKVHIAVMDLAFIHEMNLDIKPVAQKFLDLKNSQYMELPESTFIELANLINAITDEINNNEPDNATNDILRSLITAIFFKIGRMVDKNATEHPNDKEMFDKNVGYFKDFMTLLGQNFRKERSIKFYAEKMNLSPKYFTTLIKRASGQTAAAWINQYVIMEAKNLLKYSTMNVQEISYSLNFPNQSFFGKYFKHHTGMTPSEYKRSK</sequence>
<dbReference type="InterPro" id="IPR009057">
    <property type="entry name" value="Homeodomain-like_sf"/>
</dbReference>
<protein>
    <submittedName>
        <fullName evidence="5">Helix-turn-helix domain-containing protein</fullName>
    </submittedName>
</protein>
<dbReference type="PANTHER" id="PTHR43280">
    <property type="entry name" value="ARAC-FAMILY TRANSCRIPTIONAL REGULATOR"/>
    <property type="match status" value="1"/>
</dbReference>
<dbReference type="SMART" id="SM00342">
    <property type="entry name" value="HTH_ARAC"/>
    <property type="match status" value="1"/>
</dbReference>
<evidence type="ECO:0000256" key="1">
    <source>
        <dbReference type="ARBA" id="ARBA00023015"/>
    </source>
</evidence>
<keyword evidence="3" id="KW-0804">Transcription</keyword>
<accession>A0A9D9IQX4</accession>
<dbReference type="AlphaFoldDB" id="A0A9D9IQX4"/>
<dbReference type="GO" id="GO:0043565">
    <property type="term" value="F:sequence-specific DNA binding"/>
    <property type="evidence" value="ECO:0007669"/>
    <property type="project" value="InterPro"/>
</dbReference>
<dbReference type="PROSITE" id="PS01124">
    <property type="entry name" value="HTH_ARAC_FAMILY_2"/>
    <property type="match status" value="1"/>
</dbReference>
<dbReference type="InterPro" id="IPR037923">
    <property type="entry name" value="HTH-like"/>
</dbReference>
<reference evidence="5" key="1">
    <citation type="submission" date="2020-10" db="EMBL/GenBank/DDBJ databases">
        <authorList>
            <person name="Gilroy R."/>
        </authorList>
    </citation>
    <scope>NUCLEOTIDE SEQUENCE</scope>
    <source>
        <strain evidence="5">6919</strain>
    </source>
</reference>
<dbReference type="EMBL" id="JADIMC010000110">
    <property type="protein sequence ID" value="MBO8477158.1"/>
    <property type="molecule type" value="Genomic_DNA"/>
</dbReference>
<dbReference type="InterPro" id="IPR018060">
    <property type="entry name" value="HTH_AraC"/>
</dbReference>
<dbReference type="Proteomes" id="UP000823598">
    <property type="component" value="Unassembled WGS sequence"/>
</dbReference>
<name>A0A9D9IQX4_9BACT</name>
<organism evidence="5 6">
    <name type="scientific">Candidatus Limisoma faecipullorum</name>
    <dbReference type="NCBI Taxonomy" id="2840854"/>
    <lineage>
        <taxon>Bacteria</taxon>
        <taxon>Pseudomonadati</taxon>
        <taxon>Bacteroidota</taxon>
        <taxon>Bacteroidia</taxon>
        <taxon>Bacteroidales</taxon>
        <taxon>Candidatus Limisoma</taxon>
    </lineage>
</organism>
<evidence type="ECO:0000256" key="2">
    <source>
        <dbReference type="ARBA" id="ARBA00023125"/>
    </source>
</evidence>
<reference evidence="5" key="2">
    <citation type="journal article" date="2021" name="PeerJ">
        <title>Extensive microbial diversity within the chicken gut microbiome revealed by metagenomics and culture.</title>
        <authorList>
            <person name="Gilroy R."/>
            <person name="Ravi A."/>
            <person name="Getino M."/>
            <person name="Pursley I."/>
            <person name="Horton D.L."/>
            <person name="Alikhan N.F."/>
            <person name="Baker D."/>
            <person name="Gharbi K."/>
            <person name="Hall N."/>
            <person name="Watson M."/>
            <person name="Adriaenssens E.M."/>
            <person name="Foster-Nyarko E."/>
            <person name="Jarju S."/>
            <person name="Secka A."/>
            <person name="Antonio M."/>
            <person name="Oren A."/>
            <person name="Chaudhuri R.R."/>
            <person name="La Ragione R."/>
            <person name="Hildebrand F."/>
            <person name="Pallen M.J."/>
        </authorList>
    </citation>
    <scope>NUCLEOTIDE SEQUENCE</scope>
    <source>
        <strain evidence="5">6919</strain>
    </source>
</reference>
<evidence type="ECO:0000256" key="3">
    <source>
        <dbReference type="ARBA" id="ARBA00023163"/>
    </source>
</evidence>
<dbReference type="SUPFAM" id="SSF46689">
    <property type="entry name" value="Homeodomain-like"/>
    <property type="match status" value="1"/>
</dbReference>
<evidence type="ECO:0000313" key="5">
    <source>
        <dbReference type="EMBL" id="MBO8477158.1"/>
    </source>
</evidence>
<dbReference type="SUPFAM" id="SSF51215">
    <property type="entry name" value="Regulatory protein AraC"/>
    <property type="match status" value="1"/>
</dbReference>
<dbReference type="InterPro" id="IPR020449">
    <property type="entry name" value="Tscrpt_reg_AraC-type_HTH"/>
</dbReference>
<keyword evidence="2" id="KW-0238">DNA-binding</keyword>
<feature type="domain" description="HTH araC/xylS-type" evidence="4">
    <location>
        <begin position="213"/>
        <end position="311"/>
    </location>
</feature>
<dbReference type="PRINTS" id="PR00032">
    <property type="entry name" value="HTHARAC"/>
</dbReference>
<evidence type="ECO:0000259" key="4">
    <source>
        <dbReference type="PROSITE" id="PS01124"/>
    </source>
</evidence>
<comment type="caution">
    <text evidence="5">The sequence shown here is derived from an EMBL/GenBank/DDBJ whole genome shotgun (WGS) entry which is preliminary data.</text>
</comment>
<gene>
    <name evidence="5" type="ORF">IAB88_09225</name>
</gene>
<evidence type="ECO:0000313" key="6">
    <source>
        <dbReference type="Proteomes" id="UP000823598"/>
    </source>
</evidence>
<keyword evidence="1" id="KW-0805">Transcription regulation</keyword>
<dbReference type="PANTHER" id="PTHR43280:SF32">
    <property type="entry name" value="TRANSCRIPTIONAL REGULATORY PROTEIN"/>
    <property type="match status" value="1"/>
</dbReference>
<dbReference type="Gene3D" id="1.10.10.60">
    <property type="entry name" value="Homeodomain-like"/>
    <property type="match status" value="1"/>
</dbReference>
<proteinExistence type="predicted"/>